<dbReference type="Proteomes" id="UP000054477">
    <property type="component" value="Unassembled WGS sequence"/>
</dbReference>
<feature type="compositionally biased region" description="Basic and acidic residues" evidence="7">
    <location>
        <begin position="983"/>
        <end position="993"/>
    </location>
</feature>
<feature type="domain" description="WDHD1/CFT4 helical bundle" evidence="9">
    <location>
        <begin position="714"/>
        <end position="809"/>
    </location>
</feature>
<evidence type="ECO:0000313" key="12">
    <source>
        <dbReference type="Proteomes" id="UP000054477"/>
    </source>
</evidence>
<dbReference type="Pfam" id="PF12341">
    <property type="entry name" value="Mcl1_mid"/>
    <property type="match status" value="1"/>
</dbReference>
<dbReference type="GO" id="GO:0006261">
    <property type="term" value="P:DNA-templated DNA replication"/>
    <property type="evidence" value="ECO:0007669"/>
    <property type="project" value="TreeGrafter"/>
</dbReference>
<keyword evidence="2 5" id="KW-0853">WD repeat</keyword>
<dbReference type="Pfam" id="PF20946">
    <property type="entry name" value="Ctf4_C"/>
    <property type="match status" value="1"/>
</dbReference>
<evidence type="ECO:0000256" key="7">
    <source>
        <dbReference type="SAM" id="MobiDB-lite"/>
    </source>
</evidence>
<reference evidence="11 12" key="1">
    <citation type="submission" date="2014-04" db="EMBL/GenBank/DDBJ databases">
        <authorList>
            <consortium name="DOE Joint Genome Institute"/>
            <person name="Kuo A."/>
            <person name="Kohler A."/>
            <person name="Nagy L.G."/>
            <person name="Floudas D."/>
            <person name="Copeland A."/>
            <person name="Barry K.W."/>
            <person name="Cichocki N."/>
            <person name="Veneault-Fourrey C."/>
            <person name="LaButti K."/>
            <person name="Lindquist E.A."/>
            <person name="Lipzen A."/>
            <person name="Lundell T."/>
            <person name="Morin E."/>
            <person name="Murat C."/>
            <person name="Sun H."/>
            <person name="Tunlid A."/>
            <person name="Henrissat B."/>
            <person name="Grigoriev I.V."/>
            <person name="Hibbett D.S."/>
            <person name="Martin F."/>
            <person name="Nordberg H.P."/>
            <person name="Cantor M.N."/>
            <person name="Hua S.X."/>
        </authorList>
    </citation>
    <scope>NUCLEOTIDE SEQUENCE [LARGE SCALE GENOMIC DNA]</scope>
    <source>
        <strain evidence="11 12">LaAM-08-1</strain>
    </source>
</reference>
<dbReference type="InterPro" id="IPR019775">
    <property type="entry name" value="WD40_repeat_CS"/>
</dbReference>
<evidence type="ECO:0000256" key="3">
    <source>
        <dbReference type="ARBA" id="ARBA00022737"/>
    </source>
</evidence>
<dbReference type="SMART" id="SM00320">
    <property type="entry name" value="WD40"/>
    <property type="match status" value="5"/>
</dbReference>
<proteinExistence type="predicted"/>
<dbReference type="InterPro" id="IPR022100">
    <property type="entry name" value="WDHD1/CFT4_beta-prop_2nd"/>
</dbReference>
<evidence type="ECO:0000259" key="9">
    <source>
        <dbReference type="Pfam" id="PF20946"/>
    </source>
</evidence>
<feature type="region of interest" description="Disordered" evidence="7">
    <location>
        <begin position="877"/>
        <end position="952"/>
    </location>
</feature>
<dbReference type="InterPro" id="IPR001680">
    <property type="entry name" value="WD40_rpt"/>
</dbReference>
<feature type="domain" description="WDHD1/CFT4 second beta-propeller" evidence="8">
    <location>
        <begin position="407"/>
        <end position="707"/>
    </location>
</feature>
<dbReference type="GO" id="GO:0043596">
    <property type="term" value="C:nuclear replication fork"/>
    <property type="evidence" value="ECO:0007669"/>
    <property type="project" value="TreeGrafter"/>
</dbReference>
<evidence type="ECO:0000256" key="4">
    <source>
        <dbReference type="ARBA" id="ARBA00023242"/>
    </source>
</evidence>
<feature type="region of interest" description="Disordered" evidence="7">
    <location>
        <begin position="966"/>
        <end position="1043"/>
    </location>
</feature>
<dbReference type="OrthoDB" id="427368at2759"/>
<gene>
    <name evidence="11" type="ORF">K443DRAFT_671114</name>
</gene>
<dbReference type="InterPro" id="IPR048591">
    <property type="entry name" value="WDHD1/CFT4_hel"/>
</dbReference>
<feature type="repeat" description="WD" evidence="5">
    <location>
        <begin position="7"/>
        <end position="48"/>
    </location>
</feature>
<reference evidence="12" key="2">
    <citation type="submission" date="2015-01" db="EMBL/GenBank/DDBJ databases">
        <title>Evolutionary Origins and Diversification of the Mycorrhizal Mutualists.</title>
        <authorList>
            <consortium name="DOE Joint Genome Institute"/>
            <consortium name="Mycorrhizal Genomics Consortium"/>
            <person name="Kohler A."/>
            <person name="Kuo A."/>
            <person name="Nagy L.G."/>
            <person name="Floudas D."/>
            <person name="Copeland A."/>
            <person name="Barry K.W."/>
            <person name="Cichocki N."/>
            <person name="Veneault-Fourrey C."/>
            <person name="LaButti K."/>
            <person name="Lindquist E.A."/>
            <person name="Lipzen A."/>
            <person name="Lundell T."/>
            <person name="Morin E."/>
            <person name="Murat C."/>
            <person name="Riley R."/>
            <person name="Ohm R."/>
            <person name="Sun H."/>
            <person name="Tunlid A."/>
            <person name="Henrissat B."/>
            <person name="Grigoriev I.V."/>
            <person name="Hibbett D.S."/>
            <person name="Martin F."/>
        </authorList>
    </citation>
    <scope>NUCLEOTIDE SEQUENCE [LARGE SCALE GENOMIC DNA]</scope>
    <source>
        <strain evidence="12">LaAM-08-1</strain>
    </source>
</reference>
<dbReference type="PROSITE" id="PS50082">
    <property type="entry name" value="WD_REPEATS_2"/>
    <property type="match status" value="2"/>
</dbReference>
<dbReference type="Gene3D" id="2.130.10.10">
    <property type="entry name" value="YVTN repeat-like/Quinoprotein amine dehydrogenase"/>
    <property type="match status" value="2"/>
</dbReference>
<dbReference type="InterPro" id="IPR057646">
    <property type="entry name" value="WD40_WDHD1_1st"/>
</dbReference>
<keyword evidence="3" id="KW-0677">Repeat</keyword>
<feature type="coiled-coil region" evidence="6">
    <location>
        <begin position="793"/>
        <end position="820"/>
    </location>
</feature>
<accession>A0A0C9XXS6</accession>
<feature type="compositionally biased region" description="Polar residues" evidence="7">
    <location>
        <begin position="835"/>
        <end position="845"/>
    </location>
</feature>
<feature type="repeat" description="WD" evidence="5">
    <location>
        <begin position="134"/>
        <end position="175"/>
    </location>
</feature>
<keyword evidence="6" id="KW-0175">Coiled coil</keyword>
<evidence type="ECO:0000259" key="10">
    <source>
        <dbReference type="Pfam" id="PF24817"/>
    </source>
</evidence>
<dbReference type="Pfam" id="PF24817">
    <property type="entry name" value="WD40_WDHD1_1st"/>
    <property type="match status" value="1"/>
</dbReference>
<dbReference type="HOGENOM" id="CLU_004219_1_0_1"/>
<dbReference type="PANTHER" id="PTHR19932:SF10">
    <property type="entry name" value="WD REPEAT AND HMG-BOX DNA-BINDING PROTEIN 1"/>
    <property type="match status" value="1"/>
</dbReference>
<evidence type="ECO:0000256" key="1">
    <source>
        <dbReference type="ARBA" id="ARBA00004123"/>
    </source>
</evidence>
<dbReference type="EMBL" id="KN838537">
    <property type="protein sequence ID" value="KIK09791.1"/>
    <property type="molecule type" value="Genomic_DNA"/>
</dbReference>
<evidence type="ECO:0000259" key="8">
    <source>
        <dbReference type="Pfam" id="PF12341"/>
    </source>
</evidence>
<dbReference type="GO" id="GO:0006281">
    <property type="term" value="P:DNA repair"/>
    <property type="evidence" value="ECO:0007669"/>
    <property type="project" value="TreeGrafter"/>
</dbReference>
<feature type="region of interest" description="Disordered" evidence="7">
    <location>
        <begin position="1067"/>
        <end position="1086"/>
    </location>
</feature>
<feature type="domain" description="WDHD1 first WD40" evidence="10">
    <location>
        <begin position="9"/>
        <end position="305"/>
    </location>
</feature>
<feature type="compositionally biased region" description="Polar residues" evidence="7">
    <location>
        <begin position="877"/>
        <end position="903"/>
    </location>
</feature>
<keyword evidence="4" id="KW-0539">Nucleus</keyword>
<dbReference type="STRING" id="1095629.A0A0C9XXS6"/>
<evidence type="ECO:0008006" key="13">
    <source>
        <dbReference type="Google" id="ProtNLM"/>
    </source>
</evidence>
<comment type="subcellular location">
    <subcellularLocation>
        <location evidence="1">Nucleus</location>
    </subcellularLocation>
</comment>
<evidence type="ECO:0000256" key="6">
    <source>
        <dbReference type="SAM" id="Coils"/>
    </source>
</evidence>
<dbReference type="PANTHER" id="PTHR19932">
    <property type="entry name" value="WD REPEAT AND HMG-BOX DNA BINDING PROTEIN"/>
    <property type="match status" value="1"/>
</dbReference>
<dbReference type="AlphaFoldDB" id="A0A0C9XXS6"/>
<sequence length="1086" mass="120779">MSKLITSSSHGQGHTCLAFSKDGARVFTGGQDCIVRIWNVNEGAEKEPDTAAEAEGAVTWVATADDCWLSSSEDTEVRRYSKDSVSFDAPLTSAAGVAVRCIAIDPKGRRVAVASDELFVKVIDMEDILKVNRLEGYTSPVRSVTWHPSGNLLTTCSCDGKIMIWDMSMDQPRLEKTIEGLIPVVIDQESPEFSYDCSIVWHTSGEYFYVASKGHEIVTISRSNWAKMPGSTFTDKNVMGAVTAMTLSPNGVYLITAIQSWVHIWSTQTRRVVTSHIGNPGSTVTQITFSPRQNLIAWTDSEGVFTRWPKPIPDTLPDPIKQSIVTNSSATTQVKPKASLNLFGDGGDDALSGLGNDPFEVDLDEAMLDDNWIVDDMDGALNDEPEVTKASNGFVKEMVSITKAQPPFQPGSTPMEHRKRYLAYNMLGVIEVTDQDTHHIVTVELFDRSMRKGYHFTDHFKYDLGYIGERGTVFACQPENDHSAQVLFRPFSSENSQKEWTYPLKRTNIRVLGVAVGGLPPVRNAGDSDLEGLGNVVVATSESDLTFLSGTGRERRIMALGGDFVSMVASAEWVFVVHRAGSTTIDGSQNLSYTIVNFEDFSVRQRDTLPVPKGHTLKWIGITDQGAPAMYDSTGWVHVLTKYRIPHHASWARIMDTNLLERRQGKDESYWPIGITGSNFMCLILKGRQEHPGFPRPLIQELPVRMPFRREEAREEQVERELLYMQTALDSLDDELTTDDIVTRERAIDKEFIMLIQAACKADNIPRAIELTKLLHHLTSFDAAMKIAEFYHLIGFKEKVEMLKNEREEGEERAVLARNKRRRWLKPDPPARQIVATNGVSSSSRYDPLSDVRPPPTIERPGMARVTVPIIEKTRYTSAAPASQTPERTIVNDTSSFTESPTSLDKRKRTEMEDSFPGSDLSMPPPKQKANPFARKPGQDSTRNPFSRRVESKTILKSESFFDKVDAAESEGPVRKRPTANVKGKEKEKKDGPRQATLFSMMPSKSNKPVVKKNAKEHASPFEPDSQADITMSDALDPSDAGTLVETQIDSQQSLADDWEETQIVEEGALSSSMSEDFNGLDGAVL</sequence>
<dbReference type="GO" id="GO:0000278">
    <property type="term" value="P:mitotic cell cycle"/>
    <property type="evidence" value="ECO:0007669"/>
    <property type="project" value="TreeGrafter"/>
</dbReference>
<dbReference type="GO" id="GO:0003682">
    <property type="term" value="F:chromatin binding"/>
    <property type="evidence" value="ECO:0007669"/>
    <property type="project" value="TreeGrafter"/>
</dbReference>
<protein>
    <recommendedName>
        <fullName evidence="13">Minichromosome loss protein Mcl1 middle region domain-containing protein</fullName>
    </recommendedName>
</protein>
<organism evidence="11 12">
    <name type="scientific">Laccaria amethystina LaAM-08-1</name>
    <dbReference type="NCBI Taxonomy" id="1095629"/>
    <lineage>
        <taxon>Eukaryota</taxon>
        <taxon>Fungi</taxon>
        <taxon>Dikarya</taxon>
        <taxon>Basidiomycota</taxon>
        <taxon>Agaricomycotina</taxon>
        <taxon>Agaricomycetes</taxon>
        <taxon>Agaricomycetidae</taxon>
        <taxon>Agaricales</taxon>
        <taxon>Agaricineae</taxon>
        <taxon>Hydnangiaceae</taxon>
        <taxon>Laccaria</taxon>
    </lineage>
</organism>
<dbReference type="InterPro" id="IPR036322">
    <property type="entry name" value="WD40_repeat_dom_sf"/>
</dbReference>
<dbReference type="PROSITE" id="PS50294">
    <property type="entry name" value="WD_REPEATS_REGION"/>
    <property type="match status" value="2"/>
</dbReference>
<feature type="region of interest" description="Disordered" evidence="7">
    <location>
        <begin position="827"/>
        <end position="861"/>
    </location>
</feature>
<dbReference type="SUPFAM" id="SSF50978">
    <property type="entry name" value="WD40 repeat-like"/>
    <property type="match status" value="1"/>
</dbReference>
<evidence type="ECO:0000256" key="5">
    <source>
        <dbReference type="PROSITE-ProRule" id="PRU00221"/>
    </source>
</evidence>
<evidence type="ECO:0000256" key="2">
    <source>
        <dbReference type="ARBA" id="ARBA00022574"/>
    </source>
</evidence>
<dbReference type="InterPro" id="IPR015943">
    <property type="entry name" value="WD40/YVTN_repeat-like_dom_sf"/>
</dbReference>
<evidence type="ECO:0000313" key="11">
    <source>
        <dbReference type="EMBL" id="KIK09791.1"/>
    </source>
</evidence>
<keyword evidence="12" id="KW-1185">Reference proteome</keyword>
<dbReference type="PROSITE" id="PS00678">
    <property type="entry name" value="WD_REPEATS_1"/>
    <property type="match status" value="2"/>
</dbReference>
<name>A0A0C9XXS6_9AGAR</name>